<evidence type="ECO:0000259" key="1">
    <source>
        <dbReference type="Pfam" id="PF00535"/>
    </source>
</evidence>
<dbReference type="PANTHER" id="PTHR22916">
    <property type="entry name" value="GLYCOSYLTRANSFERASE"/>
    <property type="match status" value="1"/>
</dbReference>
<protein>
    <recommendedName>
        <fullName evidence="1">Glycosyltransferase 2-like domain-containing protein</fullName>
    </recommendedName>
</protein>
<proteinExistence type="predicted"/>
<name>A0ABP8MQD2_9BACT</name>
<dbReference type="Pfam" id="PF00535">
    <property type="entry name" value="Glycos_transf_2"/>
    <property type="match status" value="1"/>
</dbReference>
<reference evidence="3" key="1">
    <citation type="journal article" date="2019" name="Int. J. Syst. Evol. Microbiol.">
        <title>The Global Catalogue of Microorganisms (GCM) 10K type strain sequencing project: providing services to taxonomists for standard genome sequencing and annotation.</title>
        <authorList>
            <consortium name="The Broad Institute Genomics Platform"/>
            <consortium name="The Broad Institute Genome Sequencing Center for Infectious Disease"/>
            <person name="Wu L."/>
            <person name="Ma J."/>
        </authorList>
    </citation>
    <scope>NUCLEOTIDE SEQUENCE [LARGE SCALE GENOMIC DNA]</scope>
    <source>
        <strain evidence="3">JCM 31921</strain>
    </source>
</reference>
<accession>A0ABP8MQD2</accession>
<dbReference type="InterPro" id="IPR029044">
    <property type="entry name" value="Nucleotide-diphossugar_trans"/>
</dbReference>
<dbReference type="EMBL" id="BAABEZ010000018">
    <property type="protein sequence ID" value="GAA4452915.1"/>
    <property type="molecule type" value="Genomic_DNA"/>
</dbReference>
<organism evidence="2 3">
    <name type="scientific">Rurimicrobium arvi</name>
    <dbReference type="NCBI Taxonomy" id="2049916"/>
    <lineage>
        <taxon>Bacteria</taxon>
        <taxon>Pseudomonadati</taxon>
        <taxon>Bacteroidota</taxon>
        <taxon>Chitinophagia</taxon>
        <taxon>Chitinophagales</taxon>
        <taxon>Chitinophagaceae</taxon>
        <taxon>Rurimicrobium</taxon>
    </lineage>
</organism>
<dbReference type="SUPFAM" id="SSF53448">
    <property type="entry name" value="Nucleotide-diphospho-sugar transferases"/>
    <property type="match status" value="1"/>
</dbReference>
<evidence type="ECO:0000313" key="3">
    <source>
        <dbReference type="Proteomes" id="UP001501410"/>
    </source>
</evidence>
<dbReference type="InterPro" id="IPR001173">
    <property type="entry name" value="Glyco_trans_2-like"/>
</dbReference>
<gene>
    <name evidence="2" type="ORF">GCM10023092_12570</name>
</gene>
<dbReference type="Proteomes" id="UP001501410">
    <property type="component" value="Unassembled WGS sequence"/>
</dbReference>
<dbReference type="PANTHER" id="PTHR22916:SF3">
    <property type="entry name" value="UDP-GLCNAC:BETAGAL BETA-1,3-N-ACETYLGLUCOSAMINYLTRANSFERASE-LIKE PROTEIN 1"/>
    <property type="match status" value="1"/>
</dbReference>
<evidence type="ECO:0000313" key="2">
    <source>
        <dbReference type="EMBL" id="GAA4452915.1"/>
    </source>
</evidence>
<sequence>MTGHKLVSVIIPNYNHAKFLDQRITSVLNQDYPAKELIILDDCSTDESVQEIGKFRLRNEVSHIVVNPVNSGSVFAQWQKGIELASGTYIWIAESDDYSDLSFLSTMVGLLEKREDTILAYSNSVRVDENGREFEQLAAPDFTTAFGPDGFADAQAFCKSRLLRSNVIPNASAVVFKKAFFHKKLLETARRFRLAGDWVFWTQLLHQPGTVAYSPLPLNKYRFHSGTVRFSKGRERRKDHLLENIRAVVINQEHIGLSEKEKQALKYGVIEKMISNWKQEQIGLDVKFLFTALSEIKKITGDVYIAFIRTIAATLKSG</sequence>
<keyword evidence="3" id="KW-1185">Reference proteome</keyword>
<comment type="caution">
    <text evidence="2">The sequence shown here is derived from an EMBL/GenBank/DDBJ whole genome shotgun (WGS) entry which is preliminary data.</text>
</comment>
<dbReference type="RefSeq" id="WP_344824114.1">
    <property type="nucleotide sequence ID" value="NZ_BAABEZ010000018.1"/>
</dbReference>
<dbReference type="Gene3D" id="3.90.550.10">
    <property type="entry name" value="Spore Coat Polysaccharide Biosynthesis Protein SpsA, Chain A"/>
    <property type="match status" value="1"/>
</dbReference>
<feature type="domain" description="Glycosyltransferase 2-like" evidence="1">
    <location>
        <begin position="8"/>
        <end position="138"/>
    </location>
</feature>